<protein>
    <submittedName>
        <fullName evidence="1">Uncharacterized protein</fullName>
    </submittedName>
</protein>
<keyword evidence="2" id="KW-1185">Reference proteome</keyword>
<name>A0A139H2D0_9PEZI</name>
<gene>
    <name evidence="1" type="ORF">AC578_10453</name>
</gene>
<sequence>MPGGEKVSNRGRTAQSFNHYSLSHAGTNQFTHWLQGELQKILASDIGPEHRQAIEIEQEYVGGLEADAVEDMVERARVLLLEFSAILPEGSK</sequence>
<dbReference type="EMBL" id="LFZN01000169">
    <property type="protein sequence ID" value="KXS96617.1"/>
    <property type="molecule type" value="Genomic_DNA"/>
</dbReference>
<proteinExistence type="predicted"/>
<dbReference type="AlphaFoldDB" id="A0A139H2D0"/>
<reference evidence="1 2" key="1">
    <citation type="submission" date="2015-07" db="EMBL/GenBank/DDBJ databases">
        <title>Comparative genomics of the Sigatoka disease complex on banana suggests a link between parallel evolutionary changes in Pseudocercospora fijiensis and Pseudocercospora eumusae and increased virulence on the banana host.</title>
        <authorList>
            <person name="Chang T.-C."/>
            <person name="Salvucci A."/>
            <person name="Crous P.W."/>
            <person name="Stergiopoulos I."/>
        </authorList>
    </citation>
    <scope>NUCLEOTIDE SEQUENCE [LARGE SCALE GENOMIC DNA]</scope>
    <source>
        <strain evidence="1 2">CBS 114824</strain>
    </source>
</reference>
<dbReference type="Proteomes" id="UP000070133">
    <property type="component" value="Unassembled WGS sequence"/>
</dbReference>
<evidence type="ECO:0000313" key="2">
    <source>
        <dbReference type="Proteomes" id="UP000070133"/>
    </source>
</evidence>
<comment type="caution">
    <text evidence="1">The sequence shown here is derived from an EMBL/GenBank/DDBJ whole genome shotgun (WGS) entry which is preliminary data.</text>
</comment>
<organism evidence="1 2">
    <name type="scientific">Pseudocercospora eumusae</name>
    <dbReference type="NCBI Taxonomy" id="321146"/>
    <lineage>
        <taxon>Eukaryota</taxon>
        <taxon>Fungi</taxon>
        <taxon>Dikarya</taxon>
        <taxon>Ascomycota</taxon>
        <taxon>Pezizomycotina</taxon>
        <taxon>Dothideomycetes</taxon>
        <taxon>Dothideomycetidae</taxon>
        <taxon>Mycosphaerellales</taxon>
        <taxon>Mycosphaerellaceae</taxon>
        <taxon>Pseudocercospora</taxon>
    </lineage>
</organism>
<accession>A0A139H2D0</accession>
<evidence type="ECO:0000313" key="1">
    <source>
        <dbReference type="EMBL" id="KXS96617.1"/>
    </source>
</evidence>